<dbReference type="InterPro" id="IPR018247">
    <property type="entry name" value="EF_Hand_1_Ca_BS"/>
</dbReference>
<dbReference type="EMBL" id="ANOH01000365">
    <property type="protein sequence ID" value="EMI53254.1"/>
    <property type="molecule type" value="Genomic_DNA"/>
</dbReference>
<comment type="caution">
    <text evidence="2">The sequence shown here is derived from an EMBL/GenBank/DDBJ whole genome shotgun (WGS) entry which is preliminary data.</text>
</comment>
<keyword evidence="3" id="KW-1185">Reference proteome</keyword>
<evidence type="ECO:0000256" key="1">
    <source>
        <dbReference type="SAM" id="SignalP"/>
    </source>
</evidence>
<dbReference type="PATRIC" id="fig|1263870.3.peg.5621"/>
<protein>
    <submittedName>
        <fullName evidence="2">Secreted protein</fullName>
    </submittedName>
</protein>
<keyword evidence="1" id="KW-0732">Signal</keyword>
<dbReference type="PROSITE" id="PS00018">
    <property type="entry name" value="EF_HAND_1"/>
    <property type="match status" value="1"/>
</dbReference>
<dbReference type="AlphaFoldDB" id="M5TW47"/>
<dbReference type="OrthoDB" id="9915201at2"/>
<feature type="signal peptide" evidence="1">
    <location>
        <begin position="1"/>
        <end position="20"/>
    </location>
</feature>
<accession>M5TW47</accession>
<name>M5TW47_9BACT</name>
<evidence type="ECO:0000313" key="3">
    <source>
        <dbReference type="Proteomes" id="UP000011885"/>
    </source>
</evidence>
<organism evidence="2 3">
    <name type="scientific">Rhodopirellula sallentina SM41</name>
    <dbReference type="NCBI Taxonomy" id="1263870"/>
    <lineage>
        <taxon>Bacteria</taxon>
        <taxon>Pseudomonadati</taxon>
        <taxon>Planctomycetota</taxon>
        <taxon>Planctomycetia</taxon>
        <taxon>Pirellulales</taxon>
        <taxon>Pirellulaceae</taxon>
        <taxon>Rhodopirellula</taxon>
    </lineage>
</organism>
<dbReference type="RefSeq" id="WP_008685673.1">
    <property type="nucleotide sequence ID" value="NZ_ANOH01000365.1"/>
</dbReference>
<proteinExistence type="predicted"/>
<gene>
    <name evidence="2" type="ORF">RSSM_05305</name>
</gene>
<evidence type="ECO:0000313" key="2">
    <source>
        <dbReference type="EMBL" id="EMI53254.1"/>
    </source>
</evidence>
<sequence>MLRKLLCVAALAVFAVPAQAGLLGSLIDSDGFPDTWVDESVSFVLDEDGSGSISDGDIIAGFLRLGEIPSGNVLGANQHVIAHFGFEVTGTSTLFPGSGIIDYELGAIVNAAVTEAGVGEKGATLNGTGLLDGVTMIEIYSGVDSTNPLSKNYADALAELAGANYTLEGTLGFGSSDDFLFARTDFGTDADSSGEVDFSELPTGANRRFAVEDGGFSVLTQPGLAGVIFLPTQEGVRGNFHQVTLEGTLKSAQSTTPSDYLITDATSLNVNPVPEPASLAVWGVLLGAAGAARRRRNKKA</sequence>
<dbReference type="Proteomes" id="UP000011885">
    <property type="component" value="Unassembled WGS sequence"/>
</dbReference>
<reference evidence="2 3" key="1">
    <citation type="journal article" date="2013" name="Mar. Genomics">
        <title>Expression of sulfatases in Rhodopirellula baltica and the diversity of sulfatases in the genus Rhodopirellula.</title>
        <authorList>
            <person name="Wegner C.E."/>
            <person name="Richter-Heitmann T."/>
            <person name="Klindworth A."/>
            <person name="Klockow C."/>
            <person name="Richter M."/>
            <person name="Achstetter T."/>
            <person name="Glockner F.O."/>
            <person name="Harder J."/>
        </authorList>
    </citation>
    <scope>NUCLEOTIDE SEQUENCE [LARGE SCALE GENOMIC DNA]</scope>
    <source>
        <strain evidence="2 3">SM41</strain>
    </source>
</reference>
<feature type="chain" id="PRO_5004072932" evidence="1">
    <location>
        <begin position="21"/>
        <end position="300"/>
    </location>
</feature>